<evidence type="ECO:0000256" key="1">
    <source>
        <dbReference type="SAM" id="MobiDB-lite"/>
    </source>
</evidence>
<comment type="caution">
    <text evidence="2">The sequence shown here is derived from an EMBL/GenBank/DDBJ whole genome shotgun (WGS) entry which is preliminary data.</text>
</comment>
<dbReference type="Proteomes" id="UP001141806">
    <property type="component" value="Unassembled WGS sequence"/>
</dbReference>
<dbReference type="AlphaFoldDB" id="A0A9Q0GP29"/>
<feature type="compositionally biased region" description="Basic and acidic residues" evidence="1">
    <location>
        <begin position="147"/>
        <end position="158"/>
    </location>
</feature>
<organism evidence="2 3">
    <name type="scientific">Protea cynaroides</name>
    <dbReference type="NCBI Taxonomy" id="273540"/>
    <lineage>
        <taxon>Eukaryota</taxon>
        <taxon>Viridiplantae</taxon>
        <taxon>Streptophyta</taxon>
        <taxon>Embryophyta</taxon>
        <taxon>Tracheophyta</taxon>
        <taxon>Spermatophyta</taxon>
        <taxon>Magnoliopsida</taxon>
        <taxon>Proteales</taxon>
        <taxon>Proteaceae</taxon>
        <taxon>Protea</taxon>
    </lineage>
</organism>
<dbReference type="EMBL" id="JAMYWD010000012">
    <property type="protein sequence ID" value="KAJ4951472.1"/>
    <property type="molecule type" value="Genomic_DNA"/>
</dbReference>
<accession>A0A9Q0GP29</accession>
<proteinExistence type="predicted"/>
<evidence type="ECO:0000313" key="2">
    <source>
        <dbReference type="EMBL" id="KAJ4951472.1"/>
    </source>
</evidence>
<feature type="region of interest" description="Disordered" evidence="1">
    <location>
        <begin position="146"/>
        <end position="187"/>
    </location>
</feature>
<gene>
    <name evidence="2" type="ORF">NE237_028304</name>
</gene>
<evidence type="ECO:0000313" key="3">
    <source>
        <dbReference type="Proteomes" id="UP001141806"/>
    </source>
</evidence>
<protein>
    <submittedName>
        <fullName evidence="2">Uncharacterized protein</fullName>
    </submittedName>
</protein>
<name>A0A9Q0GP29_9MAGN</name>
<reference evidence="2" key="1">
    <citation type="journal article" date="2023" name="Plant J.">
        <title>The genome of the king protea, Protea cynaroides.</title>
        <authorList>
            <person name="Chang J."/>
            <person name="Duong T.A."/>
            <person name="Schoeman C."/>
            <person name="Ma X."/>
            <person name="Roodt D."/>
            <person name="Barker N."/>
            <person name="Li Z."/>
            <person name="Van de Peer Y."/>
            <person name="Mizrachi E."/>
        </authorList>
    </citation>
    <scope>NUCLEOTIDE SEQUENCE</scope>
    <source>
        <tissue evidence="2">Young leaves</tissue>
    </source>
</reference>
<sequence length="187" mass="20779">MSPKGARKTVKKPTVPVEKKITKGARKTVKKAIVPVFFDINNGKGARKTVKKPTAPVVNQKNKRRAVQPKIEKPIPPVGRKNIRRACRDIPISYTCDAYDNSVNEAIEVINGEPTVRRRHQGHVEEDLDIIQGELNMNIIQEEENMDSDHDSFTDENHLGGPNNGNRGNFDDDKGEVIDGDNSGVCC</sequence>
<keyword evidence="3" id="KW-1185">Reference proteome</keyword>